<keyword evidence="3" id="KW-1185">Reference proteome</keyword>
<accession>A7EN03</accession>
<feature type="region of interest" description="Disordered" evidence="1">
    <location>
        <begin position="35"/>
        <end position="56"/>
    </location>
</feature>
<sequence>MSDIDVELTLSPHKVVNPAKLRISKVASALRRVIERTQHQEKSSHKATERRKSKTGLGAQWVVSLALTPLLGIVKSTFTAVPTREPSLSMTLISASYQLGRIGVTLETPHASTYPTDIDYEL</sequence>
<name>A7EN03_SCLS1</name>
<reference evidence="3" key="1">
    <citation type="journal article" date="2011" name="PLoS Genet.">
        <title>Genomic analysis of the necrotrophic fungal pathogens Sclerotinia sclerotiorum and Botrytis cinerea.</title>
        <authorList>
            <person name="Amselem J."/>
            <person name="Cuomo C.A."/>
            <person name="van Kan J.A."/>
            <person name="Viaud M."/>
            <person name="Benito E.P."/>
            <person name="Couloux A."/>
            <person name="Coutinho P.M."/>
            <person name="de Vries R.P."/>
            <person name="Dyer P.S."/>
            <person name="Fillinger S."/>
            <person name="Fournier E."/>
            <person name="Gout L."/>
            <person name="Hahn M."/>
            <person name="Kohn L."/>
            <person name="Lapalu N."/>
            <person name="Plummer K.M."/>
            <person name="Pradier J.M."/>
            <person name="Quevillon E."/>
            <person name="Sharon A."/>
            <person name="Simon A."/>
            <person name="ten Have A."/>
            <person name="Tudzynski B."/>
            <person name="Tudzynski P."/>
            <person name="Wincker P."/>
            <person name="Andrew M."/>
            <person name="Anthouard V."/>
            <person name="Beever R.E."/>
            <person name="Beffa R."/>
            <person name="Benoit I."/>
            <person name="Bouzid O."/>
            <person name="Brault B."/>
            <person name="Chen Z."/>
            <person name="Choquer M."/>
            <person name="Collemare J."/>
            <person name="Cotton P."/>
            <person name="Danchin E.G."/>
            <person name="Da Silva C."/>
            <person name="Gautier A."/>
            <person name="Giraud C."/>
            <person name="Giraud T."/>
            <person name="Gonzalez C."/>
            <person name="Grossetete S."/>
            <person name="Guldener U."/>
            <person name="Henrissat B."/>
            <person name="Howlett B.J."/>
            <person name="Kodira C."/>
            <person name="Kretschmer M."/>
            <person name="Lappartient A."/>
            <person name="Leroch M."/>
            <person name="Levis C."/>
            <person name="Mauceli E."/>
            <person name="Neuveglise C."/>
            <person name="Oeser B."/>
            <person name="Pearson M."/>
            <person name="Poulain J."/>
            <person name="Poussereau N."/>
            <person name="Quesneville H."/>
            <person name="Rascle C."/>
            <person name="Schumacher J."/>
            <person name="Segurens B."/>
            <person name="Sexton A."/>
            <person name="Silva E."/>
            <person name="Sirven C."/>
            <person name="Soanes D.M."/>
            <person name="Talbot N.J."/>
            <person name="Templeton M."/>
            <person name="Yandava C."/>
            <person name="Yarden O."/>
            <person name="Zeng Q."/>
            <person name="Rollins J.A."/>
            <person name="Lebrun M.H."/>
            <person name="Dickman M."/>
        </authorList>
    </citation>
    <scope>NUCLEOTIDE SEQUENCE [LARGE SCALE GENOMIC DNA]</scope>
    <source>
        <strain evidence="3">ATCC 18683 / 1980 / Ss-1</strain>
    </source>
</reference>
<dbReference type="RefSeq" id="XP_001592461.1">
    <property type="nucleotide sequence ID" value="XM_001592411.1"/>
</dbReference>
<evidence type="ECO:0000313" key="3">
    <source>
        <dbReference type="Proteomes" id="UP000001312"/>
    </source>
</evidence>
<protein>
    <submittedName>
        <fullName evidence="2">Uncharacterized protein</fullName>
    </submittedName>
</protein>
<dbReference type="AlphaFoldDB" id="A7EN03"/>
<proteinExistence type="predicted"/>
<organism evidence="2 3">
    <name type="scientific">Sclerotinia sclerotiorum (strain ATCC 18683 / 1980 / Ss-1)</name>
    <name type="common">White mold</name>
    <name type="synonym">Whetzelinia sclerotiorum</name>
    <dbReference type="NCBI Taxonomy" id="665079"/>
    <lineage>
        <taxon>Eukaryota</taxon>
        <taxon>Fungi</taxon>
        <taxon>Dikarya</taxon>
        <taxon>Ascomycota</taxon>
        <taxon>Pezizomycotina</taxon>
        <taxon>Leotiomycetes</taxon>
        <taxon>Helotiales</taxon>
        <taxon>Sclerotiniaceae</taxon>
        <taxon>Sclerotinia</taxon>
    </lineage>
</organism>
<dbReference type="GeneID" id="5488476"/>
<dbReference type="Proteomes" id="UP000001312">
    <property type="component" value="Unassembled WGS sequence"/>
</dbReference>
<evidence type="ECO:0000256" key="1">
    <source>
        <dbReference type="SAM" id="MobiDB-lite"/>
    </source>
</evidence>
<evidence type="ECO:0000313" key="2">
    <source>
        <dbReference type="EMBL" id="EDO04219.1"/>
    </source>
</evidence>
<feature type="compositionally biased region" description="Basic and acidic residues" evidence="1">
    <location>
        <begin position="35"/>
        <end position="47"/>
    </location>
</feature>
<gene>
    <name evidence="2" type="ORF">SS1G_06702</name>
</gene>
<dbReference type="KEGG" id="ssl:SS1G_06702"/>
<dbReference type="EMBL" id="CH476628">
    <property type="protein sequence ID" value="EDO04219.1"/>
    <property type="molecule type" value="Genomic_DNA"/>
</dbReference>
<dbReference type="InParanoid" id="A7EN03"/>